<keyword evidence="1" id="KW-1133">Transmembrane helix</keyword>
<keyword evidence="1" id="KW-0812">Transmembrane</keyword>
<sequence>MNTDLKFKFNFIDANGNTRFFLTKHGKLNDKSLELHEWNIDLSHIADTATRDNRLIIQLGREFRPAPGLQDYLLDGCALVAEIYGADARELEKNIDRVSSKTDAAKVQAALEQEGRGDQFKVCKCSNCKATVNISELPESEFIYCRYCESVLTLAGKVVTNGDQYRLCEECGMFSRVQNYTEFYFYFLLVVYGYSYKKRFMCDNCAGSMFWKMLLYNFLFIIGIIPTMAVLYKSLVGRDSALAELGKANTLAAKGRFTEADQKFRNLRGKLSSHPGILYNMSMGHFRGNDGTFGGKLLLESMKSCSNFLPTMELIQRIQKSLPDDQE</sequence>
<protein>
    <submittedName>
        <fullName evidence="2">Uncharacterized protein</fullName>
    </submittedName>
</protein>
<dbReference type="Proteomes" id="UP000233256">
    <property type="component" value="Unassembled WGS sequence"/>
</dbReference>
<accession>A0A2N1PJX6</accession>
<dbReference type="AlphaFoldDB" id="A0A2N1PJX6"/>
<proteinExistence type="predicted"/>
<feature type="transmembrane region" description="Helical" evidence="1">
    <location>
        <begin position="177"/>
        <end position="194"/>
    </location>
</feature>
<evidence type="ECO:0000313" key="2">
    <source>
        <dbReference type="EMBL" id="PKK88650.1"/>
    </source>
</evidence>
<keyword evidence="1" id="KW-0472">Membrane</keyword>
<name>A0A2N1PJX6_9BACT</name>
<evidence type="ECO:0000256" key="1">
    <source>
        <dbReference type="SAM" id="Phobius"/>
    </source>
</evidence>
<dbReference type="EMBL" id="PGXC01000038">
    <property type="protein sequence ID" value="PKK88650.1"/>
    <property type="molecule type" value="Genomic_DNA"/>
</dbReference>
<evidence type="ECO:0000313" key="3">
    <source>
        <dbReference type="Proteomes" id="UP000233256"/>
    </source>
</evidence>
<organism evidence="2 3">
    <name type="scientific">Candidatus Wallbacteria bacterium HGW-Wallbacteria-1</name>
    <dbReference type="NCBI Taxonomy" id="2013854"/>
    <lineage>
        <taxon>Bacteria</taxon>
        <taxon>Candidatus Walliibacteriota</taxon>
    </lineage>
</organism>
<gene>
    <name evidence="2" type="ORF">CVV64_17830</name>
</gene>
<comment type="caution">
    <text evidence="2">The sequence shown here is derived from an EMBL/GenBank/DDBJ whole genome shotgun (WGS) entry which is preliminary data.</text>
</comment>
<feature type="transmembrane region" description="Helical" evidence="1">
    <location>
        <begin position="214"/>
        <end position="232"/>
    </location>
</feature>
<reference evidence="2 3" key="1">
    <citation type="journal article" date="2017" name="ISME J.">
        <title>Potential for microbial H2 and metal transformations associated with novel bacteria and archaea in deep terrestrial subsurface sediments.</title>
        <authorList>
            <person name="Hernsdorf A.W."/>
            <person name="Amano Y."/>
            <person name="Miyakawa K."/>
            <person name="Ise K."/>
            <person name="Suzuki Y."/>
            <person name="Anantharaman K."/>
            <person name="Probst A."/>
            <person name="Burstein D."/>
            <person name="Thomas B.C."/>
            <person name="Banfield J.F."/>
        </authorList>
    </citation>
    <scope>NUCLEOTIDE SEQUENCE [LARGE SCALE GENOMIC DNA]</scope>
    <source>
        <strain evidence="2">HGW-Wallbacteria-1</strain>
    </source>
</reference>